<name>A0A0F7ILG2_9CAUD</name>
<sequence length="232" mass="27280">MKYLGSKNRIAKYILPLMIEGRTNETWVEPFVGGANMIDKVKGKRIGADLNEYVISLLNQMSKPNYKAPEISEEKYNDIKKYPSQYPRWIVGYAGTQLSFGATWFGSYRRDKQGKRNYCLEARNNVNKQSKNIQGVKFIHSSYQDLEIPKNSIIYCDPPYDTKATKGKYKDDFNHSEFWQWCREKAKEGHKVFVSEYNAPEDFKCIWEKEIPQRMNNNVQTKKSTEKLFTYE</sequence>
<comment type="catalytic activity">
    <reaction evidence="5">
        <text>a 2'-deoxyadenosine in DNA + S-adenosyl-L-methionine = an N(6)-methyl-2'-deoxyadenosine in DNA + S-adenosyl-L-homocysteine + H(+)</text>
        <dbReference type="Rhea" id="RHEA:15197"/>
        <dbReference type="Rhea" id="RHEA-COMP:12418"/>
        <dbReference type="Rhea" id="RHEA-COMP:12419"/>
        <dbReference type="ChEBI" id="CHEBI:15378"/>
        <dbReference type="ChEBI" id="CHEBI:57856"/>
        <dbReference type="ChEBI" id="CHEBI:59789"/>
        <dbReference type="ChEBI" id="CHEBI:90615"/>
        <dbReference type="ChEBI" id="CHEBI:90616"/>
        <dbReference type="EC" id="2.1.1.72"/>
    </reaction>
</comment>
<dbReference type="KEGG" id="vg:26636133"/>
<proteinExistence type="predicted"/>
<dbReference type="Pfam" id="PF02086">
    <property type="entry name" value="MethyltransfD12"/>
    <property type="match status" value="2"/>
</dbReference>
<dbReference type="EC" id="2.1.1.72" evidence="1"/>
<dbReference type="Proteomes" id="UP000204415">
    <property type="component" value="Segment"/>
</dbReference>
<evidence type="ECO:0000256" key="2">
    <source>
        <dbReference type="ARBA" id="ARBA00022603"/>
    </source>
</evidence>
<dbReference type="GO" id="GO:0006298">
    <property type="term" value="P:mismatch repair"/>
    <property type="evidence" value="ECO:0007669"/>
    <property type="project" value="TreeGrafter"/>
</dbReference>
<dbReference type="InterPro" id="IPR002052">
    <property type="entry name" value="DNA_methylase_N6_adenine_CS"/>
</dbReference>
<evidence type="ECO:0000256" key="4">
    <source>
        <dbReference type="ARBA" id="ARBA00022691"/>
    </source>
</evidence>
<dbReference type="EMBL" id="KR136259">
    <property type="protein sequence ID" value="AKG94228.1"/>
    <property type="molecule type" value="Genomic_DNA"/>
</dbReference>
<evidence type="ECO:0000256" key="5">
    <source>
        <dbReference type="ARBA" id="ARBA00047942"/>
    </source>
</evidence>
<dbReference type="InterPro" id="IPR012327">
    <property type="entry name" value="MeTrfase_D12"/>
</dbReference>
<gene>
    <name evidence="6" type="ORF">P12002L_0054</name>
</gene>
<keyword evidence="3" id="KW-0808">Transferase</keyword>
<keyword evidence="4" id="KW-0949">S-adenosyl-L-methionine</keyword>
<dbReference type="GO" id="GO:0009007">
    <property type="term" value="F:site-specific DNA-methyltransferase (adenine-specific) activity"/>
    <property type="evidence" value="ECO:0007669"/>
    <property type="project" value="UniProtKB-EC"/>
</dbReference>
<evidence type="ECO:0000256" key="3">
    <source>
        <dbReference type="ARBA" id="ARBA00022679"/>
    </source>
</evidence>
<evidence type="ECO:0000313" key="6">
    <source>
        <dbReference type="EMBL" id="AKG94228.1"/>
    </source>
</evidence>
<evidence type="ECO:0000256" key="1">
    <source>
        <dbReference type="ARBA" id="ARBA00011900"/>
    </source>
</evidence>
<dbReference type="PROSITE" id="PS00092">
    <property type="entry name" value="N6_MTASE"/>
    <property type="match status" value="1"/>
</dbReference>
<protein>
    <recommendedName>
        <fullName evidence="1">site-specific DNA-methyltransferase (adenine-specific)</fullName>
        <ecNumber evidence="1">2.1.1.72</ecNumber>
    </recommendedName>
</protein>
<dbReference type="GO" id="GO:0009307">
    <property type="term" value="P:DNA restriction-modification system"/>
    <property type="evidence" value="ECO:0007669"/>
    <property type="project" value="InterPro"/>
</dbReference>
<dbReference type="Gene3D" id="3.40.50.150">
    <property type="entry name" value="Vaccinia Virus protein VP39"/>
    <property type="match status" value="2"/>
</dbReference>
<keyword evidence="7" id="KW-1185">Reference proteome</keyword>
<dbReference type="RefSeq" id="YP_009209714.1">
    <property type="nucleotide sequence ID" value="NC_028924.1"/>
</dbReference>
<organism evidence="6 7">
    <name type="scientific">Polaribacter phage P12002L</name>
    <dbReference type="NCBI Taxonomy" id="1647386"/>
    <lineage>
        <taxon>Viruses</taxon>
        <taxon>Duplodnaviria</taxon>
        <taxon>Heunggongvirae</taxon>
        <taxon>Uroviricota</taxon>
        <taxon>Caudoviricetes</taxon>
        <taxon>Incheonvirus</taxon>
        <taxon>Incheonvirus P12002L</taxon>
    </lineage>
</organism>
<dbReference type="SUPFAM" id="SSF53335">
    <property type="entry name" value="S-adenosyl-L-methionine-dependent methyltransferases"/>
    <property type="match status" value="1"/>
</dbReference>
<dbReference type="PRINTS" id="PR00505">
    <property type="entry name" value="D12N6MTFRASE"/>
</dbReference>
<dbReference type="GO" id="GO:0043565">
    <property type="term" value="F:sequence-specific DNA binding"/>
    <property type="evidence" value="ECO:0007669"/>
    <property type="project" value="TreeGrafter"/>
</dbReference>
<evidence type="ECO:0000313" key="7">
    <source>
        <dbReference type="Proteomes" id="UP000204415"/>
    </source>
</evidence>
<accession>A0A0F7ILG2</accession>
<dbReference type="PANTHER" id="PTHR30481:SF3">
    <property type="entry name" value="DNA ADENINE METHYLASE"/>
    <property type="match status" value="1"/>
</dbReference>
<dbReference type="GO" id="GO:1904047">
    <property type="term" value="F:S-adenosyl-L-methionine binding"/>
    <property type="evidence" value="ECO:0007669"/>
    <property type="project" value="TreeGrafter"/>
</dbReference>
<reference evidence="6 7" key="1">
    <citation type="journal article" date="2015" name="Stand. Genomic Sci.">
        <title>Complete genome sequences of bacteriophages P12002L and P12002S, two lytic phages that infect a marine Polaribacter strain.</title>
        <authorList>
            <person name="Kang I."/>
            <person name="Jang H."/>
            <person name="Cho J.-C."/>
        </authorList>
    </citation>
    <scope>NUCLEOTIDE SEQUENCE [LARGE SCALE GENOMIC DNA]</scope>
</reference>
<keyword evidence="2 6" id="KW-0489">Methyltransferase</keyword>
<dbReference type="GeneID" id="26636133"/>
<dbReference type="InterPro" id="IPR029063">
    <property type="entry name" value="SAM-dependent_MTases_sf"/>
</dbReference>
<dbReference type="GO" id="GO:0032259">
    <property type="term" value="P:methylation"/>
    <property type="evidence" value="ECO:0007669"/>
    <property type="project" value="UniProtKB-KW"/>
</dbReference>
<dbReference type="PANTHER" id="PTHR30481">
    <property type="entry name" value="DNA ADENINE METHYLASE"/>
    <property type="match status" value="1"/>
</dbReference>
<dbReference type="OrthoDB" id="8399at10239"/>